<gene>
    <name evidence="1" type="ORF">BV22DRAFT_813800</name>
</gene>
<comment type="caution">
    <text evidence="1">The sequence shown here is derived from an EMBL/GenBank/DDBJ whole genome shotgun (WGS) entry which is preliminary data.</text>
</comment>
<dbReference type="EMBL" id="MU266592">
    <property type="protein sequence ID" value="KAH7920274.1"/>
    <property type="molecule type" value="Genomic_DNA"/>
</dbReference>
<proteinExistence type="predicted"/>
<protein>
    <submittedName>
        <fullName evidence="1">Uncharacterized protein</fullName>
    </submittedName>
</protein>
<organism evidence="1 2">
    <name type="scientific">Leucogyrophana mollusca</name>
    <dbReference type="NCBI Taxonomy" id="85980"/>
    <lineage>
        <taxon>Eukaryota</taxon>
        <taxon>Fungi</taxon>
        <taxon>Dikarya</taxon>
        <taxon>Basidiomycota</taxon>
        <taxon>Agaricomycotina</taxon>
        <taxon>Agaricomycetes</taxon>
        <taxon>Agaricomycetidae</taxon>
        <taxon>Boletales</taxon>
        <taxon>Boletales incertae sedis</taxon>
        <taxon>Leucogyrophana</taxon>
    </lineage>
</organism>
<reference evidence="1" key="1">
    <citation type="journal article" date="2021" name="New Phytol.">
        <title>Evolutionary innovations through gain and loss of genes in the ectomycorrhizal Boletales.</title>
        <authorList>
            <person name="Wu G."/>
            <person name="Miyauchi S."/>
            <person name="Morin E."/>
            <person name="Kuo A."/>
            <person name="Drula E."/>
            <person name="Varga T."/>
            <person name="Kohler A."/>
            <person name="Feng B."/>
            <person name="Cao Y."/>
            <person name="Lipzen A."/>
            <person name="Daum C."/>
            <person name="Hundley H."/>
            <person name="Pangilinan J."/>
            <person name="Johnson J."/>
            <person name="Barry K."/>
            <person name="LaButti K."/>
            <person name="Ng V."/>
            <person name="Ahrendt S."/>
            <person name="Min B."/>
            <person name="Choi I.G."/>
            <person name="Park H."/>
            <person name="Plett J.M."/>
            <person name="Magnuson J."/>
            <person name="Spatafora J.W."/>
            <person name="Nagy L.G."/>
            <person name="Henrissat B."/>
            <person name="Grigoriev I.V."/>
            <person name="Yang Z.L."/>
            <person name="Xu J."/>
            <person name="Martin F.M."/>
        </authorList>
    </citation>
    <scope>NUCLEOTIDE SEQUENCE</scope>
    <source>
        <strain evidence="1">KUC20120723A-06</strain>
    </source>
</reference>
<evidence type="ECO:0000313" key="1">
    <source>
        <dbReference type="EMBL" id="KAH7920274.1"/>
    </source>
</evidence>
<keyword evidence="2" id="KW-1185">Reference proteome</keyword>
<name>A0ACB8B4B8_9AGAM</name>
<evidence type="ECO:0000313" key="2">
    <source>
        <dbReference type="Proteomes" id="UP000790709"/>
    </source>
</evidence>
<dbReference type="Proteomes" id="UP000790709">
    <property type="component" value="Unassembled WGS sequence"/>
</dbReference>
<accession>A0ACB8B4B8</accession>
<sequence>MAALPSFIELMASLGIDDAKSSTSNKSRARSRSGSSCSSSSSLSGSMRGCSPSFSPSVNLSSDSPVRDTESERRHRHRAVRYSPYISASSSSRLNSVPSLTFSQADEEDTSRSSTSPHPPSPRRVPRRPPSLNFARERPASTPISSYVRRKTPQNSPTATAFPHRVHAERPRTISPPTLMPMSLPTLPPMLVTSN</sequence>